<name>A0A0F9WTC6_9ZZZZ</name>
<dbReference type="EMBL" id="LAZR01000117">
    <property type="protein sequence ID" value="KKN89541.1"/>
    <property type="molecule type" value="Genomic_DNA"/>
</dbReference>
<evidence type="ECO:0000313" key="1">
    <source>
        <dbReference type="EMBL" id="KKN89541.1"/>
    </source>
</evidence>
<proteinExistence type="predicted"/>
<dbReference type="PROSITE" id="PS51257">
    <property type="entry name" value="PROKAR_LIPOPROTEIN"/>
    <property type="match status" value="1"/>
</dbReference>
<accession>A0A0F9WTC6</accession>
<dbReference type="AlphaFoldDB" id="A0A0F9WTC6"/>
<organism evidence="1">
    <name type="scientific">marine sediment metagenome</name>
    <dbReference type="NCBI Taxonomy" id="412755"/>
    <lineage>
        <taxon>unclassified sequences</taxon>
        <taxon>metagenomes</taxon>
        <taxon>ecological metagenomes</taxon>
    </lineage>
</organism>
<protein>
    <submittedName>
        <fullName evidence="1">Uncharacterized protein</fullName>
    </submittedName>
</protein>
<reference evidence="1" key="1">
    <citation type="journal article" date="2015" name="Nature">
        <title>Complex archaea that bridge the gap between prokaryotes and eukaryotes.</title>
        <authorList>
            <person name="Spang A."/>
            <person name="Saw J.H."/>
            <person name="Jorgensen S.L."/>
            <person name="Zaremba-Niedzwiedzka K."/>
            <person name="Martijn J."/>
            <person name="Lind A.E."/>
            <person name="van Eijk R."/>
            <person name="Schleper C."/>
            <person name="Guy L."/>
            <person name="Ettema T.J."/>
        </authorList>
    </citation>
    <scope>NUCLEOTIDE SEQUENCE</scope>
</reference>
<gene>
    <name evidence="1" type="ORF">LCGC14_0236730</name>
</gene>
<comment type="caution">
    <text evidence="1">The sequence shown here is derived from an EMBL/GenBank/DDBJ whole genome shotgun (WGS) entry which is preliminary data.</text>
</comment>
<sequence>MIARCSILLLAALIGSGCTTSPPSYALQQSRVERTDQIHAAAHAVRLGDYETAESLLSPYLYRDNSGELRFHPIGFAADGRKAGIDTVTQLLWETGRDSTLELFIDRYLGGYERGVMRCRIRERGALYEEAYHCWNELGDRDRAERVMRTEAASRLLLN</sequence>